<dbReference type="Proteomes" id="UP000249304">
    <property type="component" value="Unassembled WGS sequence"/>
</dbReference>
<evidence type="ECO:0008006" key="3">
    <source>
        <dbReference type="Google" id="ProtNLM"/>
    </source>
</evidence>
<dbReference type="EMBL" id="POUD01000024">
    <property type="protein sequence ID" value="PZG20576.1"/>
    <property type="molecule type" value="Genomic_DNA"/>
</dbReference>
<organism evidence="1 2">
    <name type="scientific">Nonomuraea aridisoli</name>
    <dbReference type="NCBI Taxonomy" id="2070368"/>
    <lineage>
        <taxon>Bacteria</taxon>
        <taxon>Bacillati</taxon>
        <taxon>Actinomycetota</taxon>
        <taxon>Actinomycetes</taxon>
        <taxon>Streptosporangiales</taxon>
        <taxon>Streptosporangiaceae</taxon>
        <taxon>Nonomuraea</taxon>
    </lineage>
</organism>
<proteinExistence type="predicted"/>
<dbReference type="RefSeq" id="WP_111177910.1">
    <property type="nucleotide sequence ID" value="NZ_POUD01000024.1"/>
</dbReference>
<dbReference type="AlphaFoldDB" id="A0A2W2E8C8"/>
<evidence type="ECO:0000313" key="1">
    <source>
        <dbReference type="EMBL" id="PZG20576.1"/>
    </source>
</evidence>
<reference evidence="1 2" key="1">
    <citation type="submission" date="2018-01" db="EMBL/GenBank/DDBJ databases">
        <title>Draft genome sequence of Nonomuraea sp. KC333.</title>
        <authorList>
            <person name="Sahin N."/>
            <person name="Saygin H."/>
            <person name="Ay H."/>
        </authorList>
    </citation>
    <scope>NUCLEOTIDE SEQUENCE [LARGE SCALE GENOMIC DNA]</scope>
    <source>
        <strain evidence="1 2">KC333</strain>
    </source>
</reference>
<dbReference type="OrthoDB" id="3535600at2"/>
<dbReference type="GO" id="GO:0003677">
    <property type="term" value="F:DNA binding"/>
    <property type="evidence" value="ECO:0007669"/>
    <property type="project" value="InterPro"/>
</dbReference>
<dbReference type="InterPro" id="IPR010982">
    <property type="entry name" value="Lambda_DNA-bd_dom_sf"/>
</dbReference>
<comment type="caution">
    <text evidence="1">The sequence shown here is derived from an EMBL/GenBank/DDBJ whole genome shotgun (WGS) entry which is preliminary data.</text>
</comment>
<gene>
    <name evidence="1" type="ORF">C1J01_08720</name>
</gene>
<name>A0A2W2E8C8_9ACTN</name>
<protein>
    <recommendedName>
        <fullName evidence="3">XRE family transcriptional regulator</fullName>
    </recommendedName>
</protein>
<dbReference type="Gene3D" id="1.10.260.40">
    <property type="entry name" value="lambda repressor-like DNA-binding domains"/>
    <property type="match status" value="1"/>
</dbReference>
<sequence length="133" mass="14696">MPTSGGAPGNDRLSAFVRDYLQEHDESERGLAARAIDPETGLTLQHGWINQLKKGRVPRAPELWRLRALAVAMETPVAALAQMAAAQWLGVEVADVQTGEEERVSVTVPKGMTPAERERFIRMAEDIARHLKE</sequence>
<accession>A0A2W2E8C8</accession>
<keyword evidence="2" id="KW-1185">Reference proteome</keyword>
<evidence type="ECO:0000313" key="2">
    <source>
        <dbReference type="Proteomes" id="UP000249304"/>
    </source>
</evidence>